<name>A0A1A9ZKH8_GLOPL</name>
<evidence type="ECO:0000313" key="1">
    <source>
        <dbReference type="EnsemblMetazoa" id="GPAI017605-PA"/>
    </source>
</evidence>
<dbReference type="AlphaFoldDB" id="A0A1A9ZKH8"/>
<evidence type="ECO:0000313" key="2">
    <source>
        <dbReference type="Proteomes" id="UP000092445"/>
    </source>
</evidence>
<reference evidence="2" key="1">
    <citation type="submission" date="2014-03" db="EMBL/GenBank/DDBJ databases">
        <authorList>
            <person name="Aksoy S."/>
            <person name="Warren W."/>
            <person name="Wilson R.K."/>
        </authorList>
    </citation>
    <scope>NUCLEOTIDE SEQUENCE [LARGE SCALE GENOMIC DNA]</scope>
    <source>
        <strain evidence="2">IAEA</strain>
    </source>
</reference>
<dbReference type="Proteomes" id="UP000092445">
    <property type="component" value="Unassembled WGS sequence"/>
</dbReference>
<keyword evidence="2" id="KW-1185">Reference proteome</keyword>
<reference evidence="1" key="2">
    <citation type="submission" date="2020-05" db="UniProtKB">
        <authorList>
            <consortium name="EnsemblMetazoa"/>
        </authorList>
    </citation>
    <scope>IDENTIFICATION</scope>
    <source>
        <strain evidence="1">IAEA</strain>
    </source>
</reference>
<proteinExistence type="predicted"/>
<dbReference type="EnsemblMetazoa" id="GPAI017605-RA">
    <property type="protein sequence ID" value="GPAI017605-PA"/>
    <property type="gene ID" value="GPAI017605"/>
</dbReference>
<protein>
    <submittedName>
        <fullName evidence="1">Uncharacterized protein</fullName>
    </submittedName>
</protein>
<dbReference type="VEuPathDB" id="VectorBase:GPAI017605"/>
<organism evidence="1 2">
    <name type="scientific">Glossina pallidipes</name>
    <name type="common">Tsetse fly</name>
    <dbReference type="NCBI Taxonomy" id="7398"/>
    <lineage>
        <taxon>Eukaryota</taxon>
        <taxon>Metazoa</taxon>
        <taxon>Ecdysozoa</taxon>
        <taxon>Arthropoda</taxon>
        <taxon>Hexapoda</taxon>
        <taxon>Insecta</taxon>
        <taxon>Pterygota</taxon>
        <taxon>Neoptera</taxon>
        <taxon>Endopterygota</taxon>
        <taxon>Diptera</taxon>
        <taxon>Brachycera</taxon>
        <taxon>Muscomorpha</taxon>
        <taxon>Hippoboscoidea</taxon>
        <taxon>Glossinidae</taxon>
        <taxon>Glossina</taxon>
    </lineage>
</organism>
<accession>A0A1A9ZKH8</accession>
<sequence>MNRITLQLDIMRKTNMSELIHTNKAEKQKCKKKRIRKNLYLITFAAAAAAAAAAAVVDWLKSAVIDEGAKGEAVSPTEIKLYTAEIVENYAHMLRQSNTTPAIMVVGFDFLAFIAEIKFYTAEIVEN</sequence>